<dbReference type="SUPFAM" id="SSF52540">
    <property type="entry name" value="P-loop containing nucleoside triphosphate hydrolases"/>
    <property type="match status" value="1"/>
</dbReference>
<keyword evidence="8" id="KW-0418">Kinase</keyword>
<dbReference type="InterPro" id="IPR036409">
    <property type="entry name" value="Aldolase_II/adducin_N_sf"/>
</dbReference>
<evidence type="ECO:0000256" key="14">
    <source>
        <dbReference type="SAM" id="MobiDB-lite"/>
    </source>
</evidence>
<evidence type="ECO:0000256" key="11">
    <source>
        <dbReference type="ARBA" id="ARBA00023167"/>
    </source>
</evidence>
<dbReference type="GO" id="GO:0046872">
    <property type="term" value="F:metal ion binding"/>
    <property type="evidence" value="ECO:0007669"/>
    <property type="project" value="UniProtKB-KW"/>
</dbReference>
<keyword evidence="10" id="KW-0067">ATP-binding</keyword>
<dbReference type="InterPro" id="IPR008145">
    <property type="entry name" value="GK/Ca_channel_bsu"/>
</dbReference>
<dbReference type="SMART" id="SM01007">
    <property type="entry name" value="Aldolase_II"/>
    <property type="match status" value="1"/>
</dbReference>
<keyword evidence="7" id="KW-0547">Nucleotide-binding</keyword>
<dbReference type="NCBIfam" id="TIGR03263">
    <property type="entry name" value="guanyl_kin"/>
    <property type="match status" value="1"/>
</dbReference>
<dbReference type="PANTHER" id="PTHR23117">
    <property type="entry name" value="GUANYLATE KINASE-RELATED"/>
    <property type="match status" value="1"/>
</dbReference>
<dbReference type="PROSITE" id="PS50052">
    <property type="entry name" value="GUANYLATE_KINASE_2"/>
    <property type="match status" value="1"/>
</dbReference>
<keyword evidence="4" id="KW-0028">Amino-acid biosynthesis</keyword>
<keyword evidence="6" id="KW-0479">Metal-binding</keyword>
<dbReference type="Gene3D" id="3.40.50.300">
    <property type="entry name" value="P-loop containing nucleotide triphosphate hydrolases"/>
    <property type="match status" value="1"/>
</dbReference>
<dbReference type="GO" id="GO:0016829">
    <property type="term" value="F:lyase activity"/>
    <property type="evidence" value="ECO:0007669"/>
    <property type="project" value="UniProtKB-KW"/>
</dbReference>
<dbReference type="SUPFAM" id="SSF53639">
    <property type="entry name" value="AraD/HMP-PK domain-like"/>
    <property type="match status" value="1"/>
</dbReference>
<evidence type="ECO:0000256" key="7">
    <source>
        <dbReference type="ARBA" id="ARBA00022741"/>
    </source>
</evidence>
<protein>
    <recommendedName>
        <fullName evidence="3">Guanylate kinase</fullName>
        <ecNumber evidence="2">2.7.4.8</ecNumber>
    </recommendedName>
    <alternativeName>
        <fullName evidence="13">GMP kinase</fullName>
    </alternativeName>
</protein>
<keyword evidence="11" id="KW-0486">Methionine biosynthesis</keyword>
<dbReference type="AlphaFoldDB" id="A0AAD5Y295"/>
<evidence type="ECO:0000256" key="9">
    <source>
        <dbReference type="ARBA" id="ARBA00022833"/>
    </source>
</evidence>
<dbReference type="InterPro" id="IPR001303">
    <property type="entry name" value="Aldolase_II/adducin_N"/>
</dbReference>
<dbReference type="Proteomes" id="UP001210925">
    <property type="component" value="Unassembled WGS sequence"/>
</dbReference>
<proteinExistence type="inferred from homology"/>
<dbReference type="InterPro" id="IPR017665">
    <property type="entry name" value="Guanylate_kinase"/>
</dbReference>
<dbReference type="InterPro" id="IPR017714">
    <property type="entry name" value="MethylthioRu-1-P_deHdtase_MtnB"/>
</dbReference>
<keyword evidence="12" id="KW-0456">Lyase</keyword>
<sequence length="394" mass="44835">MLSKDVQPIVLCGPSGAGKSTLLKKLFADYPSDYGFSISHTSRKPRPGETDGVHYHYREREEILDMISKGLFIESAEFSGNIYGTSFESVKQILSQGKNVILDIEMQGVKQLQQKMKTQPELIGSKILYIFIAPPSIADLEKRLKGRGTETEESLKQRLETAKGELKWGLEPGNVDYVITNTEVDKAYNELLSEEEKADWNSTDPEHPVNIIPELCSDYYYIAPSGVQKERIEPYHLFILNKEKEVVHSPPKELKFNPSQCTPLFFNAYDMRNAGACIHTHSQNAVMATLLWPGKEFVITHQEMIKGIRKGSTDAYHKYYDKITVPIIENTAEERDLKDRMAQAMKDYPLANAVLVRRHGVYVWGDTWQKVKMKSAGMDPEEIPADSEYAHHHH</sequence>
<dbReference type="InterPro" id="IPR020590">
    <property type="entry name" value="Guanylate_kinase_CS"/>
</dbReference>
<keyword evidence="5" id="KW-0808">Transferase</keyword>
<dbReference type="EC" id="2.7.4.8" evidence="2"/>
<dbReference type="EMBL" id="JADGKB010000063">
    <property type="protein sequence ID" value="KAJ3255630.1"/>
    <property type="molecule type" value="Genomic_DNA"/>
</dbReference>
<keyword evidence="17" id="KW-1185">Reference proteome</keyword>
<comment type="caution">
    <text evidence="16">The sequence shown here is derived from an EMBL/GenBank/DDBJ whole genome shotgun (WGS) entry which is preliminary data.</text>
</comment>
<keyword evidence="9" id="KW-0862">Zinc</keyword>
<evidence type="ECO:0000256" key="5">
    <source>
        <dbReference type="ARBA" id="ARBA00022679"/>
    </source>
</evidence>
<reference evidence="16" key="1">
    <citation type="submission" date="2020-05" db="EMBL/GenBank/DDBJ databases">
        <title>Phylogenomic resolution of chytrid fungi.</title>
        <authorList>
            <person name="Stajich J.E."/>
            <person name="Amses K."/>
            <person name="Simmons R."/>
            <person name="Seto K."/>
            <person name="Myers J."/>
            <person name="Bonds A."/>
            <person name="Quandt C.A."/>
            <person name="Barry K."/>
            <person name="Liu P."/>
            <person name="Grigoriev I."/>
            <person name="Longcore J.E."/>
            <person name="James T.Y."/>
        </authorList>
    </citation>
    <scope>NUCLEOTIDE SEQUENCE</scope>
    <source>
        <strain evidence="16">PLAUS21</strain>
    </source>
</reference>
<dbReference type="InterPro" id="IPR027417">
    <property type="entry name" value="P-loop_NTPase"/>
</dbReference>
<dbReference type="Gene3D" id="3.30.63.10">
    <property type="entry name" value="Guanylate Kinase phosphate binding domain"/>
    <property type="match status" value="1"/>
</dbReference>
<evidence type="ECO:0000256" key="6">
    <source>
        <dbReference type="ARBA" id="ARBA00022723"/>
    </source>
</evidence>
<name>A0AAD5Y295_9FUNG</name>
<feature type="domain" description="Guanylate kinase-like" evidence="15">
    <location>
        <begin position="6"/>
        <end position="196"/>
    </location>
</feature>
<evidence type="ECO:0000313" key="16">
    <source>
        <dbReference type="EMBL" id="KAJ3255630.1"/>
    </source>
</evidence>
<dbReference type="GO" id="GO:0004385">
    <property type="term" value="F:GMP kinase activity"/>
    <property type="evidence" value="ECO:0007669"/>
    <property type="project" value="UniProtKB-EC"/>
</dbReference>
<dbReference type="FunFam" id="3.30.63.10:FF:000002">
    <property type="entry name" value="Guanylate kinase 1"/>
    <property type="match status" value="1"/>
</dbReference>
<gene>
    <name evidence="16" type="ORF">HK103_006155</name>
</gene>
<accession>A0AAD5Y295</accession>
<comment type="similarity">
    <text evidence="1">Belongs to the guanylate kinase family.</text>
</comment>
<evidence type="ECO:0000259" key="15">
    <source>
        <dbReference type="PROSITE" id="PS50052"/>
    </source>
</evidence>
<dbReference type="FunFam" id="3.40.225.10:FF:000003">
    <property type="entry name" value="Methylthioribulose-1-phosphate dehydratase"/>
    <property type="match status" value="1"/>
</dbReference>
<dbReference type="Pfam" id="PF00596">
    <property type="entry name" value="Aldolase_II"/>
    <property type="match status" value="1"/>
</dbReference>
<dbReference type="GO" id="GO:0019509">
    <property type="term" value="P:L-methionine salvage from methylthioadenosine"/>
    <property type="evidence" value="ECO:0007669"/>
    <property type="project" value="InterPro"/>
</dbReference>
<evidence type="ECO:0000313" key="17">
    <source>
        <dbReference type="Proteomes" id="UP001210925"/>
    </source>
</evidence>
<evidence type="ECO:0000256" key="8">
    <source>
        <dbReference type="ARBA" id="ARBA00022777"/>
    </source>
</evidence>
<dbReference type="FunFam" id="3.40.50.300:FF:000776">
    <property type="entry name" value="Guanylate kinase 2"/>
    <property type="match status" value="1"/>
</dbReference>
<feature type="region of interest" description="Disordered" evidence="14">
    <location>
        <begin position="375"/>
        <end position="394"/>
    </location>
</feature>
<dbReference type="PANTHER" id="PTHR23117:SF13">
    <property type="entry name" value="GUANYLATE KINASE"/>
    <property type="match status" value="1"/>
</dbReference>
<dbReference type="Pfam" id="PF00625">
    <property type="entry name" value="Guanylate_kin"/>
    <property type="match status" value="1"/>
</dbReference>
<dbReference type="PROSITE" id="PS00856">
    <property type="entry name" value="GUANYLATE_KINASE_1"/>
    <property type="match status" value="1"/>
</dbReference>
<dbReference type="Gene3D" id="3.40.225.10">
    <property type="entry name" value="Class II aldolase/adducin N-terminal domain"/>
    <property type="match status" value="1"/>
</dbReference>
<evidence type="ECO:0000256" key="4">
    <source>
        <dbReference type="ARBA" id="ARBA00022605"/>
    </source>
</evidence>
<evidence type="ECO:0000256" key="13">
    <source>
        <dbReference type="ARBA" id="ARBA00030128"/>
    </source>
</evidence>
<dbReference type="InterPro" id="IPR008144">
    <property type="entry name" value="Guanylate_kin-like_dom"/>
</dbReference>
<evidence type="ECO:0000256" key="3">
    <source>
        <dbReference type="ARBA" id="ARBA00016296"/>
    </source>
</evidence>
<evidence type="ECO:0000256" key="2">
    <source>
        <dbReference type="ARBA" id="ARBA00012961"/>
    </source>
</evidence>
<evidence type="ECO:0000256" key="12">
    <source>
        <dbReference type="ARBA" id="ARBA00023239"/>
    </source>
</evidence>
<evidence type="ECO:0000256" key="10">
    <source>
        <dbReference type="ARBA" id="ARBA00022840"/>
    </source>
</evidence>
<dbReference type="GO" id="GO:0005524">
    <property type="term" value="F:ATP binding"/>
    <property type="evidence" value="ECO:0007669"/>
    <property type="project" value="UniProtKB-KW"/>
</dbReference>
<dbReference type="CDD" id="cd00071">
    <property type="entry name" value="GMPK"/>
    <property type="match status" value="1"/>
</dbReference>
<dbReference type="GO" id="GO:0005829">
    <property type="term" value="C:cytosol"/>
    <property type="evidence" value="ECO:0007669"/>
    <property type="project" value="TreeGrafter"/>
</dbReference>
<dbReference type="SMART" id="SM00072">
    <property type="entry name" value="GuKc"/>
    <property type="match status" value="1"/>
</dbReference>
<dbReference type="NCBIfam" id="TIGR03328">
    <property type="entry name" value="salvage_mtnB"/>
    <property type="match status" value="1"/>
</dbReference>
<organism evidence="16 17">
    <name type="scientific">Boothiomyces macroporosus</name>
    <dbReference type="NCBI Taxonomy" id="261099"/>
    <lineage>
        <taxon>Eukaryota</taxon>
        <taxon>Fungi</taxon>
        <taxon>Fungi incertae sedis</taxon>
        <taxon>Chytridiomycota</taxon>
        <taxon>Chytridiomycota incertae sedis</taxon>
        <taxon>Chytridiomycetes</taxon>
        <taxon>Rhizophydiales</taxon>
        <taxon>Terramycetaceae</taxon>
        <taxon>Boothiomyces</taxon>
    </lineage>
</organism>
<evidence type="ECO:0000256" key="1">
    <source>
        <dbReference type="ARBA" id="ARBA00005790"/>
    </source>
</evidence>